<dbReference type="Pfam" id="PF00145">
    <property type="entry name" value="DNA_methylase"/>
    <property type="match status" value="3"/>
</dbReference>
<evidence type="ECO:0000256" key="3">
    <source>
        <dbReference type="ARBA" id="ARBA00022679"/>
    </source>
</evidence>
<comment type="catalytic activity">
    <reaction evidence="6">
        <text>a 2'-deoxycytidine in DNA + S-adenosyl-L-methionine = a 5-methyl-2'-deoxycytidine in DNA + S-adenosyl-L-homocysteine + H(+)</text>
        <dbReference type="Rhea" id="RHEA:13681"/>
        <dbReference type="Rhea" id="RHEA-COMP:11369"/>
        <dbReference type="Rhea" id="RHEA-COMP:11370"/>
        <dbReference type="ChEBI" id="CHEBI:15378"/>
        <dbReference type="ChEBI" id="CHEBI:57856"/>
        <dbReference type="ChEBI" id="CHEBI:59789"/>
        <dbReference type="ChEBI" id="CHEBI:85452"/>
        <dbReference type="ChEBI" id="CHEBI:85454"/>
        <dbReference type="EC" id="2.1.1.37"/>
    </reaction>
</comment>
<dbReference type="RefSeq" id="WP_031636435.1">
    <property type="nucleotide sequence ID" value="NZ_CAADQQ010000150.1"/>
</dbReference>
<keyword evidence="3 7" id="KW-0808">Transferase</keyword>
<dbReference type="EMBL" id="NFFZ01000006">
    <property type="protein sequence ID" value="OTI61970.1"/>
    <property type="molecule type" value="Genomic_DNA"/>
</dbReference>
<dbReference type="EC" id="2.1.1.37" evidence="1"/>
<dbReference type="Gene3D" id="3.40.50.150">
    <property type="entry name" value="Vaccinia Virus protein VP39"/>
    <property type="match status" value="1"/>
</dbReference>
<evidence type="ECO:0000256" key="5">
    <source>
        <dbReference type="ARBA" id="ARBA00022747"/>
    </source>
</evidence>
<dbReference type="REBASE" id="416315">
    <property type="entry name" value="M.Pae13621ORF2282P"/>
</dbReference>
<dbReference type="GO" id="GO:0009307">
    <property type="term" value="P:DNA restriction-modification system"/>
    <property type="evidence" value="ECO:0007669"/>
    <property type="project" value="UniProtKB-KW"/>
</dbReference>
<evidence type="ECO:0000256" key="4">
    <source>
        <dbReference type="ARBA" id="ARBA00022691"/>
    </source>
</evidence>
<dbReference type="InterPro" id="IPR050390">
    <property type="entry name" value="C5-Methyltransferase"/>
</dbReference>
<keyword evidence="5" id="KW-0680">Restriction system</keyword>
<dbReference type="GO" id="GO:0003886">
    <property type="term" value="F:DNA (cytosine-5-)-methyltransferase activity"/>
    <property type="evidence" value="ECO:0007669"/>
    <property type="project" value="UniProtKB-EC"/>
</dbReference>
<dbReference type="AlphaFoldDB" id="A0A241XR38"/>
<name>A0A241XR38_PSEAI</name>
<keyword evidence="2 7" id="KW-0489">Methyltransferase</keyword>
<evidence type="ECO:0000313" key="8">
    <source>
        <dbReference type="Proteomes" id="UP000194857"/>
    </source>
</evidence>
<evidence type="ECO:0000256" key="1">
    <source>
        <dbReference type="ARBA" id="ARBA00011975"/>
    </source>
</evidence>
<dbReference type="PANTHER" id="PTHR10629">
    <property type="entry name" value="CYTOSINE-SPECIFIC METHYLTRANSFERASE"/>
    <property type="match status" value="1"/>
</dbReference>
<dbReference type="GO" id="GO:0003677">
    <property type="term" value="F:DNA binding"/>
    <property type="evidence" value="ECO:0007669"/>
    <property type="project" value="TreeGrafter"/>
</dbReference>
<dbReference type="PANTHER" id="PTHR10629:SF52">
    <property type="entry name" value="DNA (CYTOSINE-5)-METHYLTRANSFERASE 1"/>
    <property type="match status" value="1"/>
</dbReference>
<evidence type="ECO:0000256" key="2">
    <source>
        <dbReference type="ARBA" id="ARBA00022603"/>
    </source>
</evidence>
<dbReference type="GO" id="GO:0032259">
    <property type="term" value="P:methylation"/>
    <property type="evidence" value="ECO:0007669"/>
    <property type="project" value="UniProtKB-KW"/>
</dbReference>
<dbReference type="InterPro" id="IPR029063">
    <property type="entry name" value="SAM-dependent_MTases_sf"/>
</dbReference>
<sequence>MTSLKKPSPLDFKTQYGLALDDTDDAIIVDLFAGGGGASTGLEMGLGRKVDLAINHNPAAISMHEANHPHAEHLPTDVWGIDPIEATKGATVGWLHASPDCRHHSQAAGGQPRKKEIRDLSWVVVKWAGKLHKLGRGPWVISLENVKQILQWGPLIAKRDKATGRVVRLDGTVAEPGERVPRHEQFLVPDPKRKGRTWRQFVQTLRGFGYQVDYWVERNCDYGDPTTRQRLYLVATDGGFEPVAAEKTHAAKPSKGLKPYRTAAECIDWSDLGQSIRNRKKPLAEATMRRIAKGIEKEVLQRAKPFIVPIANWSREAVHPVDQPLNTITAWPKGGAFSVATPTLIQVGYGERDGQAPRVLELDEPLGTVVAGGIKHAVAAAHLVKFRFDATGAPVDQPMPTITSGGECKRPAGAAHALGLASTILVGVGGRAGQTEPRSVAEPMYTITAKADCGVATAFMVQANGGYNTTHSRPADAPISTITNKGSQQQLATAHLVTLRKGSHGAPVDGPLGTQTGTDHHGLVAAHLLHLRGNCDARAADEPLHTVSAGGTHHGLVTAEMVASSLTPEQLDGALWVSAFLMRYHSTGGQWAKLDDPLTTITTKDRLALVTVWISGSPYVIVDIRLRMLKPRELYRAQGFPDSYIIERGHNGQRFTLSQQVHMCGNSVSPNTMAAYARANDPWKRRLRPSPQQVAA</sequence>
<comment type="caution">
    <text evidence="7">The sequence shown here is derived from an EMBL/GenBank/DDBJ whole genome shotgun (WGS) entry which is preliminary data.</text>
</comment>
<dbReference type="PRINTS" id="PR00105">
    <property type="entry name" value="C5METTRFRASE"/>
</dbReference>
<gene>
    <name evidence="7" type="ORF">CAZ10_14915</name>
</gene>
<evidence type="ECO:0000256" key="6">
    <source>
        <dbReference type="ARBA" id="ARBA00047422"/>
    </source>
</evidence>
<organism evidence="7 8">
    <name type="scientific">Pseudomonas aeruginosa</name>
    <dbReference type="NCBI Taxonomy" id="287"/>
    <lineage>
        <taxon>Bacteria</taxon>
        <taxon>Pseudomonadati</taxon>
        <taxon>Pseudomonadota</taxon>
        <taxon>Gammaproteobacteria</taxon>
        <taxon>Pseudomonadales</taxon>
        <taxon>Pseudomonadaceae</taxon>
        <taxon>Pseudomonas</taxon>
    </lineage>
</organism>
<dbReference type="SUPFAM" id="SSF53335">
    <property type="entry name" value="S-adenosyl-L-methionine-dependent methyltransferases"/>
    <property type="match status" value="1"/>
</dbReference>
<proteinExistence type="predicted"/>
<dbReference type="InterPro" id="IPR001525">
    <property type="entry name" value="C5_MeTfrase"/>
</dbReference>
<keyword evidence="4" id="KW-0949">S-adenosyl-L-methionine</keyword>
<dbReference type="Gene3D" id="3.90.120.10">
    <property type="entry name" value="DNA Methylase, subunit A, domain 2"/>
    <property type="match status" value="1"/>
</dbReference>
<evidence type="ECO:0000313" key="7">
    <source>
        <dbReference type="EMBL" id="OTI61970.1"/>
    </source>
</evidence>
<reference evidence="7 8" key="1">
    <citation type="submission" date="2017-05" db="EMBL/GenBank/DDBJ databases">
        <authorList>
            <person name="Song R."/>
            <person name="Chenine A.L."/>
            <person name="Ruprecht R.M."/>
        </authorList>
    </citation>
    <scope>NUCLEOTIDE SEQUENCE [LARGE SCALE GENOMIC DNA]</scope>
    <source>
        <strain evidence="7 8">S567_C10_BS</strain>
    </source>
</reference>
<protein>
    <recommendedName>
        <fullName evidence="1">DNA (cytosine-5-)-methyltransferase</fullName>
        <ecNumber evidence="1">2.1.1.37</ecNumber>
    </recommendedName>
</protein>
<dbReference type="GO" id="GO:0044027">
    <property type="term" value="P:negative regulation of gene expression via chromosomal CpG island methylation"/>
    <property type="evidence" value="ECO:0007669"/>
    <property type="project" value="TreeGrafter"/>
</dbReference>
<dbReference type="Proteomes" id="UP000194857">
    <property type="component" value="Unassembled WGS sequence"/>
</dbReference>
<accession>A0A241XR38</accession>